<dbReference type="EMBL" id="JACCJC010000005">
    <property type="protein sequence ID" value="KAF6239554.1"/>
    <property type="molecule type" value="Genomic_DNA"/>
</dbReference>
<protein>
    <submittedName>
        <fullName evidence="2">Uncharacterized protein</fullName>
    </submittedName>
</protein>
<evidence type="ECO:0000313" key="3">
    <source>
        <dbReference type="Proteomes" id="UP000578531"/>
    </source>
</evidence>
<dbReference type="Proteomes" id="UP000578531">
    <property type="component" value="Unassembled WGS sequence"/>
</dbReference>
<comment type="caution">
    <text evidence="2">The sequence shown here is derived from an EMBL/GenBank/DDBJ whole genome shotgun (WGS) entry which is preliminary data.</text>
</comment>
<dbReference type="RefSeq" id="XP_037168829.1">
    <property type="nucleotide sequence ID" value="XM_037304034.1"/>
</dbReference>
<keyword evidence="1" id="KW-0472">Membrane</keyword>
<feature type="transmembrane region" description="Helical" evidence="1">
    <location>
        <begin position="20"/>
        <end position="38"/>
    </location>
</feature>
<dbReference type="OrthoDB" id="40134at2759"/>
<dbReference type="AlphaFoldDB" id="A0A8H6G394"/>
<organism evidence="2 3">
    <name type="scientific">Letharia columbiana</name>
    <dbReference type="NCBI Taxonomy" id="112416"/>
    <lineage>
        <taxon>Eukaryota</taxon>
        <taxon>Fungi</taxon>
        <taxon>Dikarya</taxon>
        <taxon>Ascomycota</taxon>
        <taxon>Pezizomycotina</taxon>
        <taxon>Lecanoromycetes</taxon>
        <taxon>OSLEUM clade</taxon>
        <taxon>Lecanoromycetidae</taxon>
        <taxon>Lecanorales</taxon>
        <taxon>Lecanorineae</taxon>
        <taxon>Parmeliaceae</taxon>
        <taxon>Letharia</taxon>
    </lineage>
</organism>
<keyword evidence="1" id="KW-0812">Transmembrane</keyword>
<dbReference type="GeneID" id="59283772"/>
<proteinExistence type="predicted"/>
<evidence type="ECO:0000313" key="2">
    <source>
        <dbReference type="EMBL" id="KAF6239554.1"/>
    </source>
</evidence>
<accession>A0A8H6G394</accession>
<keyword evidence="1" id="KW-1133">Transmembrane helix</keyword>
<sequence length="168" mass="17960">MFLGQIRTLAKLGHLGHFPISLNVIIVVSTMAVTAHMLPNYTAANPAYMINPGLILTTASPPEGVAFQDQVVGLMQAVYSYGGAMLFVESMSEMRRPFDFCKANAFGSTSGLIAALLRGNIGIKVIDTNVLMDFFKVPSLGTKAGKVAWCEVVPVYWDIAFAIASAVA</sequence>
<reference evidence="2 3" key="1">
    <citation type="journal article" date="2020" name="Genomics">
        <title>Complete, high-quality genomes from long-read metagenomic sequencing of two wolf lichen thalli reveals enigmatic genome architecture.</title>
        <authorList>
            <person name="McKenzie S.K."/>
            <person name="Walston R.F."/>
            <person name="Allen J.L."/>
        </authorList>
    </citation>
    <scope>NUCLEOTIDE SEQUENCE [LARGE SCALE GENOMIC DNA]</scope>
    <source>
        <strain evidence="2">WasteWater2</strain>
    </source>
</reference>
<gene>
    <name evidence="2" type="ORF">HO173_002098</name>
</gene>
<keyword evidence="3" id="KW-1185">Reference proteome</keyword>
<name>A0A8H6G394_9LECA</name>
<evidence type="ECO:0000256" key="1">
    <source>
        <dbReference type="SAM" id="Phobius"/>
    </source>
</evidence>